<evidence type="ECO:0000256" key="1">
    <source>
        <dbReference type="SAM" id="MobiDB-lite"/>
    </source>
</evidence>
<accession>A0ABT1GDD9</accession>
<protein>
    <submittedName>
        <fullName evidence="2">Raf kinase inhibitor-like YbhB/YbcL family protein</fullName>
    </submittedName>
</protein>
<dbReference type="GO" id="GO:0004860">
    <property type="term" value="F:protein kinase inhibitor activity"/>
    <property type="evidence" value="ECO:0007669"/>
    <property type="project" value="UniProtKB-KW"/>
</dbReference>
<dbReference type="PANTHER" id="PTHR30289">
    <property type="entry name" value="UNCHARACTERIZED PROTEIN YBCL-RELATED"/>
    <property type="match status" value="1"/>
</dbReference>
<evidence type="ECO:0000313" key="2">
    <source>
        <dbReference type="EMBL" id="MCP1728388.1"/>
    </source>
</evidence>
<dbReference type="InterPro" id="IPR036610">
    <property type="entry name" value="PEBP-like_sf"/>
</dbReference>
<dbReference type="RefSeq" id="WP_253450428.1">
    <property type="nucleotide sequence ID" value="NZ_JALJYF010000002.1"/>
</dbReference>
<dbReference type="PANTHER" id="PTHR30289:SF1">
    <property type="entry name" value="PEBP (PHOSPHATIDYLETHANOLAMINE-BINDING PROTEIN) FAMILY PROTEIN"/>
    <property type="match status" value="1"/>
</dbReference>
<keyword evidence="3" id="KW-1185">Reference proteome</keyword>
<keyword evidence="2" id="KW-0649">Protein kinase inhibitor</keyword>
<organism evidence="2 3">
    <name type="scientific">Natronospira proteinivora</name>
    <dbReference type="NCBI Taxonomy" id="1807133"/>
    <lineage>
        <taxon>Bacteria</taxon>
        <taxon>Pseudomonadati</taxon>
        <taxon>Pseudomonadota</taxon>
        <taxon>Gammaproteobacteria</taxon>
        <taxon>Natronospirales</taxon>
        <taxon>Natronospiraceae</taxon>
        <taxon>Natronospira</taxon>
    </lineage>
</organism>
<dbReference type="InterPro" id="IPR005247">
    <property type="entry name" value="YbhB_YbcL/LppC-like"/>
</dbReference>
<dbReference type="Pfam" id="PF01161">
    <property type="entry name" value="PBP"/>
    <property type="match status" value="1"/>
</dbReference>
<gene>
    <name evidence="2" type="ORF">J2T60_002388</name>
</gene>
<dbReference type="InterPro" id="IPR008914">
    <property type="entry name" value="PEBP"/>
</dbReference>
<dbReference type="CDD" id="cd00865">
    <property type="entry name" value="PEBP_bact_arch"/>
    <property type="match status" value="1"/>
</dbReference>
<evidence type="ECO:0000313" key="3">
    <source>
        <dbReference type="Proteomes" id="UP001523550"/>
    </source>
</evidence>
<reference evidence="2 3" key="1">
    <citation type="submission" date="2022-03" db="EMBL/GenBank/DDBJ databases">
        <title>Genomic Encyclopedia of Type Strains, Phase III (KMG-III): the genomes of soil and plant-associated and newly described type strains.</title>
        <authorList>
            <person name="Whitman W."/>
        </authorList>
    </citation>
    <scope>NUCLEOTIDE SEQUENCE [LARGE SCALE GENOMIC DNA]</scope>
    <source>
        <strain evidence="2 3">BSker1</strain>
    </source>
</reference>
<feature type="region of interest" description="Disordered" evidence="1">
    <location>
        <begin position="102"/>
        <end position="125"/>
    </location>
</feature>
<dbReference type="EMBL" id="JALJYF010000002">
    <property type="protein sequence ID" value="MCP1728388.1"/>
    <property type="molecule type" value="Genomic_DNA"/>
</dbReference>
<sequence>MELRIEGFEDNGPIPERFAFGVPDTKNHMRLGDNRNPAMQWSGLPEGTRSLLILCVDPDVPSEADDVNQEGKTVSKDLPRVPFYHWVMVDIDPSLGQIAEGSCSDSVIPRGKRRPDGPNGTRQGLNDFTGFLAGDPDMEGQYFGYDGPCPPWNDEIPHRYRFRLIATSLARVPVEGDFRGPDVEAAIKGHVLGEASITGRYTLNPKVKL</sequence>
<dbReference type="Gene3D" id="3.90.280.10">
    <property type="entry name" value="PEBP-like"/>
    <property type="match status" value="1"/>
</dbReference>
<dbReference type="SUPFAM" id="SSF49777">
    <property type="entry name" value="PEBP-like"/>
    <property type="match status" value="1"/>
</dbReference>
<dbReference type="Proteomes" id="UP001523550">
    <property type="component" value="Unassembled WGS sequence"/>
</dbReference>
<dbReference type="NCBIfam" id="TIGR00481">
    <property type="entry name" value="YbhB/YbcL family Raf kinase inhibitor-like protein"/>
    <property type="match status" value="1"/>
</dbReference>
<proteinExistence type="predicted"/>
<comment type="caution">
    <text evidence="2">The sequence shown here is derived from an EMBL/GenBank/DDBJ whole genome shotgun (WGS) entry which is preliminary data.</text>
</comment>
<name>A0ABT1GDD9_9GAMM</name>